<keyword evidence="2" id="KW-0479">Metal-binding</keyword>
<proteinExistence type="predicted"/>
<comment type="caution">
    <text evidence="6">The sequence shown here is derived from an EMBL/GenBank/DDBJ whole genome shotgun (WGS) entry which is preliminary data.</text>
</comment>
<dbReference type="InterPro" id="IPR006638">
    <property type="entry name" value="Elp3/MiaA/NifB-like_rSAM"/>
</dbReference>
<dbReference type="Proteomes" id="UP000824140">
    <property type="component" value="Unassembled WGS sequence"/>
</dbReference>
<keyword evidence="6" id="KW-0560">Oxidoreductase</keyword>
<dbReference type="GO" id="GO:0046872">
    <property type="term" value="F:metal ion binding"/>
    <property type="evidence" value="ECO:0007669"/>
    <property type="project" value="UniProtKB-KW"/>
</dbReference>
<dbReference type="SFLD" id="SFLDS00029">
    <property type="entry name" value="Radical_SAM"/>
    <property type="match status" value="1"/>
</dbReference>
<dbReference type="GO" id="GO:0051539">
    <property type="term" value="F:4 iron, 4 sulfur cluster binding"/>
    <property type="evidence" value="ECO:0007669"/>
    <property type="project" value="TreeGrafter"/>
</dbReference>
<feature type="domain" description="Radical SAM core" evidence="5">
    <location>
        <begin position="154"/>
        <end position="389"/>
    </location>
</feature>
<dbReference type="PROSITE" id="PS51918">
    <property type="entry name" value="RADICAL_SAM"/>
    <property type="match status" value="1"/>
</dbReference>
<accession>A0A9D1G0W7</accession>
<dbReference type="PANTHER" id="PTHR13932">
    <property type="entry name" value="COPROPORPHYRINIGEN III OXIDASE"/>
    <property type="match status" value="1"/>
</dbReference>
<evidence type="ECO:0000256" key="3">
    <source>
        <dbReference type="ARBA" id="ARBA00023004"/>
    </source>
</evidence>
<dbReference type="GO" id="GO:0006779">
    <property type="term" value="P:porphyrin-containing compound biosynthetic process"/>
    <property type="evidence" value="ECO:0007669"/>
    <property type="project" value="TreeGrafter"/>
</dbReference>
<dbReference type="SFLD" id="SFLDG01065">
    <property type="entry name" value="anaerobic_coproporphyrinogen-I"/>
    <property type="match status" value="1"/>
</dbReference>
<dbReference type="Pfam" id="PF04055">
    <property type="entry name" value="Radical_SAM"/>
    <property type="match status" value="1"/>
</dbReference>
<evidence type="ECO:0000256" key="2">
    <source>
        <dbReference type="ARBA" id="ARBA00022723"/>
    </source>
</evidence>
<reference evidence="6" key="1">
    <citation type="submission" date="2020-10" db="EMBL/GenBank/DDBJ databases">
        <authorList>
            <person name="Gilroy R."/>
        </authorList>
    </citation>
    <scope>NUCLEOTIDE SEQUENCE</scope>
    <source>
        <strain evidence="6">13766</strain>
    </source>
</reference>
<dbReference type="SFLD" id="SFLDG01082">
    <property type="entry name" value="B12-binding_domain_containing"/>
    <property type="match status" value="1"/>
</dbReference>
<keyword evidence="3" id="KW-0408">Iron</keyword>
<dbReference type="EC" id="1.3.98.3" evidence="6"/>
<dbReference type="CDD" id="cd01335">
    <property type="entry name" value="Radical_SAM"/>
    <property type="match status" value="1"/>
</dbReference>
<dbReference type="Gene3D" id="3.20.20.70">
    <property type="entry name" value="Aldolase class I"/>
    <property type="match status" value="1"/>
</dbReference>
<dbReference type="InterPro" id="IPR023995">
    <property type="entry name" value="HemZ"/>
</dbReference>
<dbReference type="SUPFAM" id="SSF102114">
    <property type="entry name" value="Radical SAM enzymes"/>
    <property type="match status" value="1"/>
</dbReference>
<evidence type="ECO:0000256" key="4">
    <source>
        <dbReference type="ARBA" id="ARBA00023014"/>
    </source>
</evidence>
<dbReference type="InterPro" id="IPR007197">
    <property type="entry name" value="rSAM"/>
</dbReference>
<dbReference type="GO" id="GO:0051989">
    <property type="term" value="F:coproporphyrinogen dehydrogenase activity"/>
    <property type="evidence" value="ECO:0007669"/>
    <property type="project" value="UniProtKB-EC"/>
</dbReference>
<name>A0A9D1G0W7_9FIRM</name>
<evidence type="ECO:0000256" key="1">
    <source>
        <dbReference type="ARBA" id="ARBA00022691"/>
    </source>
</evidence>
<dbReference type="InterPro" id="IPR013785">
    <property type="entry name" value="Aldolase_TIM"/>
</dbReference>
<dbReference type="AlphaFoldDB" id="A0A9D1G0W7"/>
<dbReference type="GO" id="GO:0005737">
    <property type="term" value="C:cytoplasm"/>
    <property type="evidence" value="ECO:0007669"/>
    <property type="project" value="TreeGrafter"/>
</dbReference>
<sequence length="482" mass="53869">MTVRLETNEPALFGELADVIRIFYPTSVKADEGDLYIRHEGGIQEDSWQDRFYVLCFEHTFLSPRRAVGELAIKRERKRAAKTGLFLLLRTISGQSPAWGSLTGIRPTRLLYERLEAGDTPAAAALYLREKFFVSEEKAGLLKEIERMQRGLRTVPPGQFDLYIGIPFCPTRCAYCSFSSGELGDGRLVEPYLAALSQEIRACGAMMREMGLSMRAAYMGGGTPTSLGAAQLARVLDEAQAAFPGAREWTVEAGRPDSITMEKLRAIRERGVERVCVNPQTFSDETLRRIGRAHTAQDTLRAFALAREAGFAHINMDVIAALPGEDLPQFRATIEQVLALDPESVTVHSLAIKRSSRLHEELVTEKSDYAAPESAAEMIRFARESLRGHGYFPYYLYRQKYMAGNLENTGYAKEGHACLYNIGNMEETAPVLALGAGAVTKWLFARERRIERAPNVRNIEEYIARVEEMIERKRALIGGGEL</sequence>
<keyword evidence="1" id="KW-0949">S-adenosyl-L-methionine</keyword>
<gene>
    <name evidence="6" type="primary">hemZ</name>
    <name evidence="6" type="ORF">IAA84_06930</name>
</gene>
<dbReference type="EMBL" id="DVJN01000137">
    <property type="protein sequence ID" value="HIS92738.1"/>
    <property type="molecule type" value="Genomic_DNA"/>
</dbReference>
<dbReference type="NCBIfam" id="TIGR03994">
    <property type="entry name" value="rSAM_HemZ"/>
    <property type="match status" value="1"/>
</dbReference>
<keyword evidence="4" id="KW-0411">Iron-sulfur</keyword>
<evidence type="ECO:0000259" key="5">
    <source>
        <dbReference type="PROSITE" id="PS51918"/>
    </source>
</evidence>
<dbReference type="PANTHER" id="PTHR13932:SF1">
    <property type="entry name" value="OXYGEN-INDEPENDENT COPROPORPHYRINOGEN-III OXIDASE-LIKE PROTEIN HEMZ"/>
    <property type="match status" value="1"/>
</dbReference>
<dbReference type="InterPro" id="IPR058240">
    <property type="entry name" value="rSAM_sf"/>
</dbReference>
<dbReference type="InterPro" id="IPR034505">
    <property type="entry name" value="Coproporphyrinogen-III_oxidase"/>
</dbReference>
<evidence type="ECO:0000313" key="7">
    <source>
        <dbReference type="Proteomes" id="UP000824140"/>
    </source>
</evidence>
<evidence type="ECO:0000313" key="6">
    <source>
        <dbReference type="EMBL" id="HIS92738.1"/>
    </source>
</evidence>
<dbReference type="SFLD" id="SFLDF00310">
    <property type="entry name" value="oxygen-independent_coproporphy"/>
    <property type="match status" value="1"/>
</dbReference>
<protein>
    <submittedName>
        <fullName evidence="6">Coproporphyrinogen dehydrogenase HemZ</fullName>
        <ecNumber evidence="6">1.3.98.3</ecNumber>
    </submittedName>
</protein>
<dbReference type="SMART" id="SM00729">
    <property type="entry name" value="Elp3"/>
    <property type="match status" value="1"/>
</dbReference>
<reference evidence="6" key="2">
    <citation type="journal article" date="2021" name="PeerJ">
        <title>Extensive microbial diversity within the chicken gut microbiome revealed by metagenomics and culture.</title>
        <authorList>
            <person name="Gilroy R."/>
            <person name="Ravi A."/>
            <person name="Getino M."/>
            <person name="Pursley I."/>
            <person name="Horton D.L."/>
            <person name="Alikhan N.F."/>
            <person name="Baker D."/>
            <person name="Gharbi K."/>
            <person name="Hall N."/>
            <person name="Watson M."/>
            <person name="Adriaenssens E.M."/>
            <person name="Foster-Nyarko E."/>
            <person name="Jarju S."/>
            <person name="Secka A."/>
            <person name="Antonio M."/>
            <person name="Oren A."/>
            <person name="Chaudhuri R.R."/>
            <person name="La Ragione R."/>
            <person name="Hildebrand F."/>
            <person name="Pallen M.J."/>
        </authorList>
    </citation>
    <scope>NUCLEOTIDE SEQUENCE</scope>
    <source>
        <strain evidence="6">13766</strain>
    </source>
</reference>
<organism evidence="6 7">
    <name type="scientific">Candidatus Alectryocaccomicrobium excrementavium</name>
    <dbReference type="NCBI Taxonomy" id="2840668"/>
    <lineage>
        <taxon>Bacteria</taxon>
        <taxon>Bacillati</taxon>
        <taxon>Bacillota</taxon>
        <taxon>Clostridia</taxon>
        <taxon>Candidatus Alectryocaccomicrobium</taxon>
    </lineage>
</organism>